<proteinExistence type="predicted"/>
<organism evidence="3 4">
    <name type="scientific">Prorocentrum cordatum</name>
    <dbReference type="NCBI Taxonomy" id="2364126"/>
    <lineage>
        <taxon>Eukaryota</taxon>
        <taxon>Sar</taxon>
        <taxon>Alveolata</taxon>
        <taxon>Dinophyceae</taxon>
        <taxon>Prorocentrales</taxon>
        <taxon>Prorocentraceae</taxon>
        <taxon>Prorocentrum</taxon>
    </lineage>
</organism>
<protein>
    <submittedName>
        <fullName evidence="3">Uncharacterized protein</fullName>
    </submittedName>
</protein>
<evidence type="ECO:0000313" key="3">
    <source>
        <dbReference type="EMBL" id="CAK0851977.1"/>
    </source>
</evidence>
<dbReference type="Proteomes" id="UP001189429">
    <property type="component" value="Unassembled WGS sequence"/>
</dbReference>
<evidence type="ECO:0000256" key="2">
    <source>
        <dbReference type="SAM" id="MobiDB-lite"/>
    </source>
</evidence>
<feature type="region of interest" description="Disordered" evidence="2">
    <location>
        <begin position="113"/>
        <end position="157"/>
    </location>
</feature>
<dbReference type="EMBL" id="CAUYUJ010015283">
    <property type="protein sequence ID" value="CAK0851977.1"/>
    <property type="molecule type" value="Genomic_DNA"/>
</dbReference>
<sequence>MSAATDSGLVAQVWQAWLVVTDEEKKARQLEEQMKSSDVRLKQMLANTKGKAFGVASRTNEQINENLLLRVLSAWMIEFKVGHVEKYYEKKINGKRQQLTKVHTLFKDFANQLENGLKPNDGDSSGRTGTTRDRRTKGSLVKEGRQRHRVLAGHPPEGARLCLKASREYRAEGRAATTRPSGHLRPWGGALKEPAGRRRRPSLTASGRAPSWQALLL</sequence>
<keyword evidence="4" id="KW-1185">Reference proteome</keyword>
<evidence type="ECO:0000313" key="4">
    <source>
        <dbReference type="Proteomes" id="UP001189429"/>
    </source>
</evidence>
<feature type="region of interest" description="Disordered" evidence="2">
    <location>
        <begin position="172"/>
        <end position="217"/>
    </location>
</feature>
<keyword evidence="1" id="KW-0175">Coiled coil</keyword>
<accession>A0ABN9U0S6</accession>
<evidence type="ECO:0000256" key="1">
    <source>
        <dbReference type="SAM" id="Coils"/>
    </source>
</evidence>
<name>A0ABN9U0S6_9DINO</name>
<feature type="coiled-coil region" evidence="1">
    <location>
        <begin position="20"/>
        <end position="47"/>
    </location>
</feature>
<comment type="caution">
    <text evidence="3">The sequence shown here is derived from an EMBL/GenBank/DDBJ whole genome shotgun (WGS) entry which is preliminary data.</text>
</comment>
<gene>
    <name evidence="3" type="ORF">PCOR1329_LOCUS43966</name>
</gene>
<reference evidence="3" key="1">
    <citation type="submission" date="2023-10" db="EMBL/GenBank/DDBJ databases">
        <authorList>
            <person name="Chen Y."/>
            <person name="Shah S."/>
            <person name="Dougan E. K."/>
            <person name="Thang M."/>
            <person name="Chan C."/>
        </authorList>
    </citation>
    <scope>NUCLEOTIDE SEQUENCE [LARGE SCALE GENOMIC DNA]</scope>
</reference>